<accession>M8BUI2</accession>
<protein>
    <submittedName>
        <fullName evidence="1">Uncharacterized protein</fullName>
    </submittedName>
</protein>
<organism evidence="1">
    <name type="scientific">Aegilops tauschii</name>
    <name type="common">Tausch's goatgrass</name>
    <name type="synonym">Aegilops squarrosa</name>
    <dbReference type="NCBI Taxonomy" id="37682"/>
    <lineage>
        <taxon>Eukaryota</taxon>
        <taxon>Viridiplantae</taxon>
        <taxon>Streptophyta</taxon>
        <taxon>Embryophyta</taxon>
        <taxon>Tracheophyta</taxon>
        <taxon>Spermatophyta</taxon>
        <taxon>Magnoliopsida</taxon>
        <taxon>Liliopsida</taxon>
        <taxon>Poales</taxon>
        <taxon>Poaceae</taxon>
        <taxon>BOP clade</taxon>
        <taxon>Pooideae</taxon>
        <taxon>Triticodae</taxon>
        <taxon>Triticeae</taxon>
        <taxon>Triticinae</taxon>
        <taxon>Aegilops</taxon>
    </lineage>
</organism>
<dbReference type="InterPro" id="IPR007658">
    <property type="entry name" value="DUF594"/>
</dbReference>
<proteinExistence type="predicted"/>
<dbReference type="Pfam" id="PF13968">
    <property type="entry name" value="DUF4220"/>
    <property type="match status" value="1"/>
</dbReference>
<reference evidence="1" key="1">
    <citation type="submission" date="2015-06" db="UniProtKB">
        <authorList>
            <consortium name="EnsemblPlants"/>
        </authorList>
    </citation>
    <scope>IDENTIFICATION</scope>
</reference>
<dbReference type="InterPro" id="IPR025315">
    <property type="entry name" value="DUF4220"/>
</dbReference>
<dbReference type="AlphaFoldDB" id="M8BUI2"/>
<sequence>MEADRPGAARSEYVICLEYKASSTSAILDLGLTANKNFAKGIVSCSPDMSVAYVTIYNTTTAPDLQLIWTSRSPKKVAGLAAGAMDGWIKEVPTPVRHWIIRGGVLYSLCGHLLLVFTAGRRRHEAFALSPWVATMLADIIDKFVITLLFVSNKTSRERQLSAFWLPFLLIHFSRPDNMSGFSIEENVFSPGQMLSANAAILGASNALYVHVIRSRPSAGTLVPASFLMYALGIFKYLERINAQGRGNLRIIKILMKKKNQQTRFSFHHTGVHGPLDNDQALLVAHSMLPITKCAFCDCSVDMDPDDRETGRKILSCGWESMYKVVEMELSLMYDLIYTKAAVIHVWPGYIIRIVSPLIICAVLFLLTAYDKGFQRVEDIVLTYILVVSTLLLDVRWLLGALGSTWAYTFFKDSRWQRLKHAVVCDGKWHRLRTIVVSMSSRFDMKHPSSYRLWRGIMGQYNLLHECTRHNDNPISVSSMIGLLYLQPQESMMQHEYHDRRGFRIPQDLKGLLFERIWEKLKLSYTPGKVQEEEVVQFDPDELQELILIWHMATDIFLQKVTFADEKSQKYVKLISKLSNYLVFLVVVCPNMLPVRKLPNKYEETNKALKDYLSDEKRPASCKTREQKIAFILEQMGDGNSTSSIVLSDGNQYAGVLRSCFAKRGYIDLVEKMGRKSYQRFQKLMPGLCSYSELVTDEELLLNLIFDAWVLLLMNASKGSSRDSHAKQLGHGGDLVTIVWIMTIHANIFGIQEENNGVC</sequence>
<dbReference type="PANTHER" id="PTHR31325">
    <property type="entry name" value="OS01G0798800 PROTEIN-RELATED"/>
    <property type="match status" value="1"/>
</dbReference>
<dbReference type="EnsemblPlants" id="EMT25478">
    <property type="protein sequence ID" value="EMT25478"/>
    <property type="gene ID" value="F775_22512"/>
</dbReference>
<dbReference type="Pfam" id="PF04578">
    <property type="entry name" value="DUF594"/>
    <property type="match status" value="1"/>
</dbReference>
<name>M8BUI2_AEGTA</name>
<evidence type="ECO:0000313" key="1">
    <source>
        <dbReference type="EnsemblPlants" id="EMT25478"/>
    </source>
</evidence>